<keyword evidence="3" id="KW-1185">Reference proteome</keyword>
<organism evidence="2 3">
    <name type="scientific">Hibiscus sabdariffa</name>
    <name type="common">roselle</name>
    <dbReference type="NCBI Taxonomy" id="183260"/>
    <lineage>
        <taxon>Eukaryota</taxon>
        <taxon>Viridiplantae</taxon>
        <taxon>Streptophyta</taxon>
        <taxon>Embryophyta</taxon>
        <taxon>Tracheophyta</taxon>
        <taxon>Spermatophyta</taxon>
        <taxon>Magnoliopsida</taxon>
        <taxon>eudicotyledons</taxon>
        <taxon>Gunneridae</taxon>
        <taxon>Pentapetalae</taxon>
        <taxon>rosids</taxon>
        <taxon>malvids</taxon>
        <taxon>Malvales</taxon>
        <taxon>Malvaceae</taxon>
        <taxon>Malvoideae</taxon>
        <taxon>Hibiscus</taxon>
    </lineage>
</organism>
<feature type="compositionally biased region" description="Basic and acidic residues" evidence="1">
    <location>
        <begin position="23"/>
        <end position="39"/>
    </location>
</feature>
<feature type="region of interest" description="Disordered" evidence="1">
    <location>
        <begin position="1"/>
        <end position="55"/>
    </location>
</feature>
<reference evidence="2 3" key="1">
    <citation type="journal article" date="2024" name="G3 (Bethesda)">
        <title>Genome assembly of Hibiscus sabdariffa L. provides insights into metabolisms of medicinal natural products.</title>
        <authorList>
            <person name="Kim T."/>
        </authorList>
    </citation>
    <scope>NUCLEOTIDE SEQUENCE [LARGE SCALE GENOMIC DNA]</scope>
    <source>
        <strain evidence="2">TK-2024</strain>
        <tissue evidence="2">Old leaves</tissue>
    </source>
</reference>
<evidence type="ECO:0000313" key="3">
    <source>
        <dbReference type="Proteomes" id="UP001396334"/>
    </source>
</evidence>
<proteinExistence type="predicted"/>
<accession>A0ABR2QF17</accession>
<evidence type="ECO:0000256" key="1">
    <source>
        <dbReference type="SAM" id="MobiDB-lite"/>
    </source>
</evidence>
<sequence length="224" mass="24281">MEKYKAPKLVEGPKAPNNGEGSKVSEEVKGKDPKSDDPLGKPPIIIPGSEEDHESTWESVNVLNATDTPIRAGIGKDAVLPISVTPQEGKRIILSGNSTKDKKVIEEGKEVDLVNKEMVSAIDSFICNNLKKIRVKNKRKREENEWKVQSLPFSACSWLELFWMLCYVYGSDLVPGLSRGHGPSATPDAHARPSAAAAAAAAAAPKPCRLQLPPCILLPLIKLL</sequence>
<name>A0ABR2QF17_9ROSI</name>
<protein>
    <submittedName>
        <fullName evidence="2">Uncharacterized protein</fullName>
    </submittedName>
</protein>
<gene>
    <name evidence="2" type="ORF">V6N11_070454</name>
</gene>
<dbReference type="Proteomes" id="UP001396334">
    <property type="component" value="Unassembled WGS sequence"/>
</dbReference>
<evidence type="ECO:0000313" key="2">
    <source>
        <dbReference type="EMBL" id="KAK8999278.1"/>
    </source>
</evidence>
<comment type="caution">
    <text evidence="2">The sequence shown here is derived from an EMBL/GenBank/DDBJ whole genome shotgun (WGS) entry which is preliminary data.</text>
</comment>
<dbReference type="EMBL" id="JBBPBN010000040">
    <property type="protein sequence ID" value="KAK8999278.1"/>
    <property type="molecule type" value="Genomic_DNA"/>
</dbReference>